<reference evidence="2 3" key="1">
    <citation type="submission" date="2019-03" db="EMBL/GenBank/DDBJ databases">
        <title>Draft genome sequence of Xylaria hypoxylon DSM 108379, a ubiquitous saprotrophic-parasitic fungi on hardwood.</title>
        <authorList>
            <person name="Buettner E."/>
            <person name="Leonhardt S."/>
            <person name="Gebauer A.M."/>
            <person name="Liers C."/>
            <person name="Hofrichter M."/>
            <person name="Kellner H."/>
        </authorList>
    </citation>
    <scope>NUCLEOTIDE SEQUENCE [LARGE SCALE GENOMIC DNA]</scope>
    <source>
        <strain evidence="2 3">DSM 108379</strain>
    </source>
</reference>
<comment type="caution">
    <text evidence="2">The sequence shown here is derived from an EMBL/GenBank/DDBJ whole genome shotgun (WGS) entry which is preliminary data.</text>
</comment>
<dbReference type="OrthoDB" id="20872at2759"/>
<gene>
    <name evidence="2" type="ORF">E0Z10_g3331</name>
</gene>
<dbReference type="EMBL" id="SKBN01000045">
    <property type="protein sequence ID" value="TGJ85451.1"/>
    <property type="molecule type" value="Genomic_DNA"/>
</dbReference>
<evidence type="ECO:0000259" key="1">
    <source>
        <dbReference type="Pfam" id="PF06985"/>
    </source>
</evidence>
<dbReference type="PANTHER" id="PTHR10622">
    <property type="entry name" value="HET DOMAIN-CONTAINING PROTEIN"/>
    <property type="match status" value="1"/>
</dbReference>
<name>A0A4Z0Z156_9PEZI</name>
<feature type="domain" description="Heterokaryon incompatibility" evidence="1">
    <location>
        <begin position="23"/>
        <end position="114"/>
    </location>
</feature>
<organism evidence="2 3">
    <name type="scientific">Xylaria hypoxylon</name>
    <dbReference type="NCBI Taxonomy" id="37992"/>
    <lineage>
        <taxon>Eukaryota</taxon>
        <taxon>Fungi</taxon>
        <taxon>Dikarya</taxon>
        <taxon>Ascomycota</taxon>
        <taxon>Pezizomycotina</taxon>
        <taxon>Sordariomycetes</taxon>
        <taxon>Xylariomycetidae</taxon>
        <taxon>Xylariales</taxon>
        <taxon>Xylariaceae</taxon>
        <taxon>Xylaria</taxon>
    </lineage>
</organism>
<keyword evidence="3" id="KW-1185">Reference proteome</keyword>
<dbReference type="PANTHER" id="PTHR10622:SF10">
    <property type="entry name" value="HET DOMAIN-CONTAINING PROTEIN"/>
    <property type="match status" value="1"/>
</dbReference>
<dbReference type="AlphaFoldDB" id="A0A4Z0Z156"/>
<dbReference type="Proteomes" id="UP000297716">
    <property type="component" value="Unassembled WGS sequence"/>
</dbReference>
<dbReference type="Pfam" id="PF06985">
    <property type="entry name" value="HET"/>
    <property type="match status" value="1"/>
</dbReference>
<sequence>MRLLNVKTLKLEDFLSDKKRPKYAILSHTWLEEEVLFHHVENLERAALEKLKGFAKVKDSCTQAQTDGYDYIWIDTCCIDKSSSAELSEAINSMWTWYRQSDMCYGFLSDVKRNDTKFLYKSRWFRRGWTLQELIAPDNFKFDHSTTRTGENWVDVSNWQAWNSLCAVCGLPESIDEILRSISVASKMSWSARRETTRIEDRSYSLLGLFGVNLPLLYGEGEAAAWRRLLDEVIKKSNDQSVFAFDYYADYLTETVLQIKNPGTTNLLPGGGIYAESARRYTKNIQLPSSRSSRTMGLVAGDLVLEIWLCPLVPKDPSKWIMRKTYGDTFAGLLECKVIGDPLAWPVIFVKPITGTDNKFIRMPSNLLKIDMQGLPTFKACREPEKGETIKLGPIADDCTYDITKAKLRRITIVDYEPEGHMVNTINHITKPLQIMPISQPGNSHYKLDSSYPESQNGNIGTIPVFWGQDFMGMAIFSNDNRSPFVATWGPGPSQDERPWCKLFTLGKADPSKYVSQKHDLARTIRHSAWEEQEHKSLRLEDFKINYKSKLSIWGAFAATNLEAEMHPKPAFNLAVELRPSDLFLSHVKANADFQVHALVEQHPVNYVTGQLKQQINAAQEAANHGQSK</sequence>
<accession>A0A4Z0Z156</accession>
<proteinExistence type="predicted"/>
<protein>
    <recommendedName>
        <fullName evidence="1">Heterokaryon incompatibility domain-containing protein</fullName>
    </recommendedName>
</protein>
<evidence type="ECO:0000313" key="2">
    <source>
        <dbReference type="EMBL" id="TGJ85451.1"/>
    </source>
</evidence>
<evidence type="ECO:0000313" key="3">
    <source>
        <dbReference type="Proteomes" id="UP000297716"/>
    </source>
</evidence>
<dbReference type="STRING" id="37992.A0A4Z0Z156"/>
<dbReference type="InterPro" id="IPR010730">
    <property type="entry name" value="HET"/>
</dbReference>